<reference evidence="2 3" key="1">
    <citation type="submission" date="2019-08" db="EMBL/GenBank/DDBJ databases">
        <title>Genome of Aequorivita antarctica SW49 (type strain).</title>
        <authorList>
            <person name="Bowman J.P."/>
        </authorList>
    </citation>
    <scope>NUCLEOTIDE SEQUENCE [LARGE SCALE GENOMIC DNA]</scope>
    <source>
        <strain evidence="2 3">SW49</strain>
    </source>
</reference>
<organism evidence="2 3">
    <name type="scientific">Aequorivita antarctica</name>
    <dbReference type="NCBI Taxonomy" id="153266"/>
    <lineage>
        <taxon>Bacteria</taxon>
        <taxon>Pseudomonadati</taxon>
        <taxon>Bacteroidota</taxon>
        <taxon>Flavobacteriia</taxon>
        <taxon>Flavobacteriales</taxon>
        <taxon>Flavobacteriaceae</taxon>
        <taxon>Aequorivita</taxon>
    </lineage>
</organism>
<keyword evidence="3" id="KW-1185">Reference proteome</keyword>
<dbReference type="Proteomes" id="UP000321497">
    <property type="component" value="Unassembled WGS sequence"/>
</dbReference>
<proteinExistence type="predicted"/>
<dbReference type="EMBL" id="VORT01000002">
    <property type="protein sequence ID" value="TXD74437.1"/>
    <property type="molecule type" value="Genomic_DNA"/>
</dbReference>
<dbReference type="AlphaFoldDB" id="A0A5C6Z2R8"/>
<name>A0A5C6Z2R8_9FLAO</name>
<protein>
    <submittedName>
        <fullName evidence="2">Uncharacterized protein</fullName>
    </submittedName>
</protein>
<accession>A0A5C6Z2R8</accession>
<gene>
    <name evidence="2" type="ORF">ESU54_04085</name>
</gene>
<dbReference type="RefSeq" id="WP_111843867.1">
    <property type="nucleotide sequence ID" value="NZ_UEGI01000003.1"/>
</dbReference>
<feature type="signal peptide" evidence="1">
    <location>
        <begin position="1"/>
        <end position="19"/>
    </location>
</feature>
<keyword evidence="1" id="KW-0732">Signal</keyword>
<evidence type="ECO:0000256" key="1">
    <source>
        <dbReference type="SAM" id="SignalP"/>
    </source>
</evidence>
<comment type="caution">
    <text evidence="2">The sequence shown here is derived from an EMBL/GenBank/DDBJ whole genome shotgun (WGS) entry which is preliminary data.</text>
</comment>
<evidence type="ECO:0000313" key="2">
    <source>
        <dbReference type="EMBL" id="TXD74437.1"/>
    </source>
</evidence>
<feature type="chain" id="PRO_5022814377" evidence="1">
    <location>
        <begin position="20"/>
        <end position="89"/>
    </location>
</feature>
<dbReference type="OrthoDB" id="1467550at2"/>
<evidence type="ECO:0000313" key="3">
    <source>
        <dbReference type="Proteomes" id="UP000321497"/>
    </source>
</evidence>
<sequence>MKIIFIIMIFSLVASSANAQDCFDRLQEAFDTRGANPVADGMHRNVYISYFEDGASRCISGKVRVEDSKIVSVFLQYDYDTYELMDAKF</sequence>